<evidence type="ECO:0000256" key="3">
    <source>
        <dbReference type="ARBA" id="ARBA00022519"/>
    </source>
</evidence>
<reference evidence="16" key="1">
    <citation type="submission" date="2017-12" db="EMBL/GenBank/DDBJ databases">
        <title>Draft genome sequence of Telmatospirillum siberiense 26-4b1T, an acidotolerant peatland alphaproteobacterium potentially involved in sulfur cycling.</title>
        <authorList>
            <person name="Hausmann B."/>
            <person name="Pjevac P."/>
            <person name="Schreck K."/>
            <person name="Herbold C.W."/>
            <person name="Daims H."/>
            <person name="Wagner M."/>
            <person name="Pester M."/>
            <person name="Loy A."/>
        </authorList>
    </citation>
    <scope>NUCLEOTIDE SEQUENCE [LARGE SCALE GENOMIC DNA]</scope>
    <source>
        <strain evidence="16">26-4b1</strain>
    </source>
</reference>
<dbReference type="PROSITE" id="PS50885">
    <property type="entry name" value="HAMP"/>
    <property type="match status" value="1"/>
</dbReference>
<feature type="domain" description="Methyl-accepting transducer" evidence="12">
    <location>
        <begin position="305"/>
        <end position="541"/>
    </location>
</feature>
<feature type="transmembrane region" description="Helical" evidence="11">
    <location>
        <begin position="12"/>
        <end position="32"/>
    </location>
</feature>
<accession>A0A2N3PW82</accession>
<evidence type="ECO:0000256" key="9">
    <source>
        <dbReference type="PROSITE-ProRule" id="PRU00284"/>
    </source>
</evidence>
<evidence type="ECO:0000313" key="16">
    <source>
        <dbReference type="Proteomes" id="UP000233293"/>
    </source>
</evidence>
<dbReference type="InterPro" id="IPR000727">
    <property type="entry name" value="T_SNARE_dom"/>
</dbReference>
<dbReference type="InterPro" id="IPR033480">
    <property type="entry name" value="sCache_2"/>
</dbReference>
<proteinExistence type="inferred from homology"/>
<evidence type="ECO:0000256" key="1">
    <source>
        <dbReference type="ARBA" id="ARBA00004429"/>
    </source>
</evidence>
<name>A0A2N3PW82_9PROT</name>
<feature type="domain" description="HAMP" evidence="14">
    <location>
        <begin position="212"/>
        <end position="265"/>
    </location>
</feature>
<dbReference type="PRINTS" id="PR00260">
    <property type="entry name" value="CHEMTRNSDUCR"/>
</dbReference>
<dbReference type="AlphaFoldDB" id="A0A2N3PW82"/>
<dbReference type="InterPro" id="IPR003660">
    <property type="entry name" value="HAMP_dom"/>
</dbReference>
<dbReference type="RefSeq" id="WP_101250438.1">
    <property type="nucleotide sequence ID" value="NZ_PIUM01000009.1"/>
</dbReference>
<dbReference type="Gene3D" id="1.10.287.950">
    <property type="entry name" value="Methyl-accepting chemotaxis protein"/>
    <property type="match status" value="1"/>
</dbReference>
<dbReference type="PANTHER" id="PTHR32089:SF112">
    <property type="entry name" value="LYSOZYME-LIKE PROTEIN-RELATED"/>
    <property type="match status" value="1"/>
</dbReference>
<dbReference type="GO" id="GO:0005886">
    <property type="term" value="C:plasma membrane"/>
    <property type="evidence" value="ECO:0007669"/>
    <property type="project" value="UniProtKB-SubCell"/>
</dbReference>
<dbReference type="SMART" id="SM01049">
    <property type="entry name" value="Cache_2"/>
    <property type="match status" value="1"/>
</dbReference>
<protein>
    <submittedName>
        <fullName evidence="15">Methyl-accepting chemotaxis protein</fullName>
    </submittedName>
</protein>
<keyword evidence="7 9" id="KW-0807">Transducer</keyword>
<dbReference type="Gene3D" id="3.30.450.20">
    <property type="entry name" value="PAS domain"/>
    <property type="match status" value="1"/>
</dbReference>
<organism evidence="15 16">
    <name type="scientific">Telmatospirillum siberiense</name>
    <dbReference type="NCBI Taxonomy" id="382514"/>
    <lineage>
        <taxon>Bacteria</taxon>
        <taxon>Pseudomonadati</taxon>
        <taxon>Pseudomonadota</taxon>
        <taxon>Alphaproteobacteria</taxon>
        <taxon>Rhodospirillales</taxon>
        <taxon>Rhodospirillaceae</taxon>
        <taxon>Telmatospirillum</taxon>
    </lineage>
</organism>
<dbReference type="EMBL" id="PIUM01000009">
    <property type="protein sequence ID" value="PKU24645.1"/>
    <property type="molecule type" value="Genomic_DNA"/>
</dbReference>
<evidence type="ECO:0000259" key="13">
    <source>
        <dbReference type="PROSITE" id="PS50192"/>
    </source>
</evidence>
<evidence type="ECO:0000256" key="4">
    <source>
        <dbReference type="ARBA" id="ARBA00022692"/>
    </source>
</evidence>
<evidence type="ECO:0000256" key="7">
    <source>
        <dbReference type="ARBA" id="ARBA00023224"/>
    </source>
</evidence>
<keyword evidence="5 11" id="KW-1133">Transmembrane helix</keyword>
<keyword evidence="3" id="KW-0997">Cell inner membrane</keyword>
<dbReference type="Pfam" id="PF17200">
    <property type="entry name" value="sCache_2"/>
    <property type="match status" value="1"/>
</dbReference>
<dbReference type="InterPro" id="IPR004089">
    <property type="entry name" value="MCPsignal_dom"/>
</dbReference>
<evidence type="ECO:0000259" key="14">
    <source>
        <dbReference type="PROSITE" id="PS50885"/>
    </source>
</evidence>
<feature type="compositionally biased region" description="Low complexity" evidence="10">
    <location>
        <begin position="317"/>
        <end position="334"/>
    </location>
</feature>
<keyword evidence="2" id="KW-1003">Cell membrane</keyword>
<keyword evidence="6 11" id="KW-0472">Membrane</keyword>
<dbReference type="PROSITE" id="PS50111">
    <property type="entry name" value="CHEMOTAXIS_TRANSDUC_2"/>
    <property type="match status" value="1"/>
</dbReference>
<dbReference type="GO" id="GO:0006935">
    <property type="term" value="P:chemotaxis"/>
    <property type="evidence" value="ECO:0007669"/>
    <property type="project" value="InterPro"/>
</dbReference>
<evidence type="ECO:0000313" key="15">
    <source>
        <dbReference type="EMBL" id="PKU24645.1"/>
    </source>
</evidence>
<evidence type="ECO:0000256" key="11">
    <source>
        <dbReference type="SAM" id="Phobius"/>
    </source>
</evidence>
<dbReference type="Proteomes" id="UP000233293">
    <property type="component" value="Unassembled WGS sequence"/>
</dbReference>
<evidence type="ECO:0000256" key="5">
    <source>
        <dbReference type="ARBA" id="ARBA00022989"/>
    </source>
</evidence>
<dbReference type="PANTHER" id="PTHR32089">
    <property type="entry name" value="METHYL-ACCEPTING CHEMOTAXIS PROTEIN MCPB"/>
    <property type="match status" value="1"/>
</dbReference>
<evidence type="ECO:0000256" key="8">
    <source>
        <dbReference type="ARBA" id="ARBA00029447"/>
    </source>
</evidence>
<feature type="region of interest" description="Disordered" evidence="10">
    <location>
        <begin position="313"/>
        <end position="334"/>
    </location>
</feature>
<comment type="caution">
    <text evidence="15">The sequence shown here is derived from an EMBL/GenBank/DDBJ whole genome shotgun (WGS) entry which is preliminary data.</text>
</comment>
<dbReference type="SUPFAM" id="SSF58104">
    <property type="entry name" value="Methyl-accepting chemotaxis protein (MCP) signaling domain"/>
    <property type="match status" value="1"/>
</dbReference>
<dbReference type="OrthoDB" id="7260004at2"/>
<comment type="similarity">
    <text evidence="8">Belongs to the methyl-accepting chemotaxis (MCP) protein family.</text>
</comment>
<evidence type="ECO:0000256" key="6">
    <source>
        <dbReference type="ARBA" id="ARBA00023136"/>
    </source>
</evidence>
<feature type="domain" description="T-SNARE coiled-coil homology" evidence="13">
    <location>
        <begin position="457"/>
        <end position="519"/>
    </location>
</feature>
<dbReference type="Pfam" id="PF00672">
    <property type="entry name" value="HAMP"/>
    <property type="match status" value="1"/>
</dbReference>
<gene>
    <name evidence="15" type="ORF">CWS72_09865</name>
</gene>
<evidence type="ECO:0000256" key="10">
    <source>
        <dbReference type="SAM" id="MobiDB-lite"/>
    </source>
</evidence>
<sequence length="561" mass="60202">MRVRQSSTVRKIAALVVALLIMLIGSVVYTLLDFRENLMEERRAKVRELVLSAKSIAEYYKARADRGELSQDEAMKQTFAAVGAMRFEGDNYFYAYDYDGILRMVSTRTDLIGQSRLEAKSPDGVFYVKRLIEVAQKGGGFYSYGYDNAGKMTKMRQKVSYGTGVDAWRIAFGAGIYADDVDEAFWYKVYEFGGVSLVLLVVSLVVSFYIARSIAVPLDKIGGVMAGLSKGDTSIVVPYAEKKDEIGLMARAVQVFKEGIIQANEVARQREAEQAEKERRVLRIAELAHGFDSRAGSVIDKVASAAEAMQSTAHSMSTAAEQTSQQAASATSAASQASENVQTVSSAAEELSASIQEITRQVAQAAQVSQKAVEQADRTGEIVGGLETAARRIGEVVKLINDIASQTNLLALNATIEAARAGDAGKGFAVVANEVKSLANQTTRATEDISQQISAVQQATSEAVQAITAITSTIQDINQISGNIASAVEEQGAATQEIARNVEEAANGTGIVSQNIKGVNEAAHIAGNGSRDVMAASSELSRESEEMRGLIRSFLDDMRGA</sequence>
<dbReference type="InterPro" id="IPR004090">
    <property type="entry name" value="Chemotax_Me-accpt_rcpt"/>
</dbReference>
<keyword evidence="4 11" id="KW-0812">Transmembrane</keyword>
<dbReference type="SMART" id="SM00283">
    <property type="entry name" value="MA"/>
    <property type="match status" value="1"/>
</dbReference>
<dbReference type="Pfam" id="PF00015">
    <property type="entry name" value="MCPsignal"/>
    <property type="match status" value="1"/>
</dbReference>
<evidence type="ECO:0000259" key="12">
    <source>
        <dbReference type="PROSITE" id="PS50111"/>
    </source>
</evidence>
<comment type="subcellular location">
    <subcellularLocation>
        <location evidence="1">Cell inner membrane</location>
        <topology evidence="1">Multi-pass membrane protein</topology>
    </subcellularLocation>
</comment>
<keyword evidence="16" id="KW-1185">Reference proteome</keyword>
<evidence type="ECO:0000256" key="2">
    <source>
        <dbReference type="ARBA" id="ARBA00022475"/>
    </source>
</evidence>
<dbReference type="PROSITE" id="PS50192">
    <property type="entry name" value="T_SNARE"/>
    <property type="match status" value="1"/>
</dbReference>
<dbReference type="SMART" id="SM00304">
    <property type="entry name" value="HAMP"/>
    <property type="match status" value="1"/>
</dbReference>
<dbReference type="GO" id="GO:0007165">
    <property type="term" value="P:signal transduction"/>
    <property type="evidence" value="ECO:0007669"/>
    <property type="project" value="UniProtKB-KW"/>
</dbReference>
<dbReference type="GO" id="GO:0004888">
    <property type="term" value="F:transmembrane signaling receptor activity"/>
    <property type="evidence" value="ECO:0007669"/>
    <property type="project" value="InterPro"/>
</dbReference>